<dbReference type="GeneID" id="107951931"/>
<keyword evidence="1" id="KW-1185">Reference proteome</keyword>
<evidence type="ECO:0000313" key="1">
    <source>
        <dbReference type="Proteomes" id="UP000818029"/>
    </source>
</evidence>
<protein>
    <submittedName>
        <fullName evidence="2">Uncharacterized protein isoform X2</fullName>
    </submittedName>
</protein>
<evidence type="ECO:0000313" key="2">
    <source>
        <dbReference type="RefSeq" id="XP_040931807.1"/>
    </source>
</evidence>
<gene>
    <name evidence="2" type="primary">LOC107951931</name>
</gene>
<accession>A0ABM2YR00</accession>
<sequence>MFSWFYGVWKLENIFQRENILLDTGKMASIWGKCLSDFISVRHFPFPLHLGNHLLPGTDISRLISLVSTSKASLALENQKTGFKK</sequence>
<name>A0ABM2YR00_GOSHI</name>
<reference evidence="2" key="2">
    <citation type="submission" date="2025-08" db="UniProtKB">
        <authorList>
            <consortium name="RefSeq"/>
        </authorList>
    </citation>
    <scope>IDENTIFICATION</scope>
</reference>
<proteinExistence type="predicted"/>
<reference evidence="1" key="1">
    <citation type="journal article" date="2020" name="Nat. Genet.">
        <title>Genomic diversifications of five Gossypium allopolyploid species and their impact on cotton improvement.</title>
        <authorList>
            <person name="Chen Z.J."/>
            <person name="Sreedasyam A."/>
            <person name="Ando A."/>
            <person name="Song Q."/>
            <person name="De Santiago L.M."/>
            <person name="Hulse-Kemp A.M."/>
            <person name="Ding M."/>
            <person name="Ye W."/>
            <person name="Kirkbride R.C."/>
            <person name="Jenkins J."/>
            <person name="Plott C."/>
            <person name="Lovell J."/>
            <person name="Lin Y.M."/>
            <person name="Vaughn R."/>
            <person name="Liu B."/>
            <person name="Simpson S."/>
            <person name="Scheffler B.E."/>
            <person name="Wen L."/>
            <person name="Saski C.A."/>
            <person name="Grover C.E."/>
            <person name="Hu G."/>
            <person name="Conover J.L."/>
            <person name="Carlson J.W."/>
            <person name="Shu S."/>
            <person name="Boston L.B."/>
            <person name="Williams M."/>
            <person name="Peterson D.G."/>
            <person name="McGee K."/>
            <person name="Jones D.C."/>
            <person name="Wendel J.F."/>
            <person name="Stelly D.M."/>
            <person name="Grimwood J."/>
            <person name="Schmutz J."/>
        </authorList>
    </citation>
    <scope>NUCLEOTIDE SEQUENCE [LARGE SCALE GENOMIC DNA]</scope>
    <source>
        <strain evidence="1">cv. TM-1</strain>
    </source>
</reference>
<dbReference type="RefSeq" id="XP_040931807.1">
    <property type="nucleotide sequence ID" value="XM_041075873.1"/>
</dbReference>
<organism evidence="1 2">
    <name type="scientific">Gossypium hirsutum</name>
    <name type="common">Upland cotton</name>
    <name type="synonym">Gossypium mexicanum</name>
    <dbReference type="NCBI Taxonomy" id="3635"/>
    <lineage>
        <taxon>Eukaryota</taxon>
        <taxon>Viridiplantae</taxon>
        <taxon>Streptophyta</taxon>
        <taxon>Embryophyta</taxon>
        <taxon>Tracheophyta</taxon>
        <taxon>Spermatophyta</taxon>
        <taxon>Magnoliopsida</taxon>
        <taxon>eudicotyledons</taxon>
        <taxon>Gunneridae</taxon>
        <taxon>Pentapetalae</taxon>
        <taxon>rosids</taxon>
        <taxon>malvids</taxon>
        <taxon>Malvales</taxon>
        <taxon>Malvaceae</taxon>
        <taxon>Malvoideae</taxon>
        <taxon>Gossypium</taxon>
    </lineage>
</organism>
<dbReference type="Proteomes" id="UP000818029">
    <property type="component" value="Chromosome A08"/>
</dbReference>